<feature type="compositionally biased region" description="Low complexity" evidence="1">
    <location>
        <begin position="434"/>
        <end position="445"/>
    </location>
</feature>
<evidence type="ECO:0000256" key="1">
    <source>
        <dbReference type="SAM" id="MobiDB-lite"/>
    </source>
</evidence>
<comment type="caution">
    <text evidence="3">The sequence shown here is derived from an EMBL/GenBank/DDBJ whole genome shotgun (WGS) entry which is preliminary data.</text>
</comment>
<keyword evidence="4" id="KW-1185">Reference proteome</keyword>
<feature type="signal peptide" evidence="2">
    <location>
        <begin position="1"/>
        <end position="22"/>
    </location>
</feature>
<dbReference type="AlphaFoldDB" id="A0ABD3NQ50"/>
<evidence type="ECO:0000313" key="4">
    <source>
        <dbReference type="Proteomes" id="UP001530400"/>
    </source>
</evidence>
<dbReference type="Proteomes" id="UP001530400">
    <property type="component" value="Unassembled WGS sequence"/>
</dbReference>
<organism evidence="3 4">
    <name type="scientific">Cyclotella atomus</name>
    <dbReference type="NCBI Taxonomy" id="382360"/>
    <lineage>
        <taxon>Eukaryota</taxon>
        <taxon>Sar</taxon>
        <taxon>Stramenopiles</taxon>
        <taxon>Ochrophyta</taxon>
        <taxon>Bacillariophyta</taxon>
        <taxon>Coscinodiscophyceae</taxon>
        <taxon>Thalassiosirophycidae</taxon>
        <taxon>Stephanodiscales</taxon>
        <taxon>Stephanodiscaceae</taxon>
        <taxon>Cyclotella</taxon>
    </lineage>
</organism>
<accession>A0ABD3NQ50</accession>
<name>A0ABD3NQ50_9STRA</name>
<keyword evidence="2" id="KW-0732">Signal</keyword>
<sequence>MKFSSFAQTILALSASGVSVDAVSNKQYRSLQNICSCAPQAFSFTLLLAQDCSTNTLEANPGISDTNCAIVNATTDAALTINSEDDQMIAVADIYVPIDEILACIPWLSKCNVKSVIEPIRNRELQTGSPIPSVITSIQFIELDSDGTVIQIDDSQNNINAVSGDTFSYASKASQLDPAEDISTQLDNVPKTAVLFLVGFNDDGDEIRGRFVWEYTNGCGEDELAITGGENYAWISFDQVDRAIPEFCPALKEEAPVPTPAPFVIDKFPTPPPMIDTPLPTPSPTVLETSEPSIPPITPTLSPITLAPITETPSTLFFPSFNPTDTPTIQENPTPNPTIVDILPTARPVVVVSPTDAPVSLLFPTMTPTTTPSDMGQLPTTQRPVSDEPTYIVTQTTPFPTSFYGYGEEYNVAQAGYGEVSNVAYVVDSKSGKGESVGSKSGKGSKSAREKSGKSSKGGRGGSKSGKSSTKTTKEKSGKSSDGGHKYDNNYVDNDYGYERKRQLKDVAGLKRNMLRRKK</sequence>
<reference evidence="3 4" key="1">
    <citation type="submission" date="2024-10" db="EMBL/GenBank/DDBJ databases">
        <title>Updated reference genomes for cyclostephanoid diatoms.</title>
        <authorList>
            <person name="Roberts W.R."/>
            <person name="Alverson A.J."/>
        </authorList>
    </citation>
    <scope>NUCLEOTIDE SEQUENCE [LARGE SCALE GENOMIC DNA]</scope>
    <source>
        <strain evidence="3 4">AJA010-31</strain>
    </source>
</reference>
<feature type="chain" id="PRO_5044881150" evidence="2">
    <location>
        <begin position="23"/>
        <end position="519"/>
    </location>
</feature>
<proteinExistence type="predicted"/>
<protein>
    <submittedName>
        <fullName evidence="3">Uncharacterized protein</fullName>
    </submittedName>
</protein>
<evidence type="ECO:0000313" key="3">
    <source>
        <dbReference type="EMBL" id="KAL3777844.1"/>
    </source>
</evidence>
<feature type="compositionally biased region" description="Basic and acidic residues" evidence="1">
    <location>
        <begin position="472"/>
        <end position="488"/>
    </location>
</feature>
<evidence type="ECO:0000256" key="2">
    <source>
        <dbReference type="SAM" id="SignalP"/>
    </source>
</evidence>
<feature type="region of interest" description="Disordered" evidence="1">
    <location>
        <begin position="430"/>
        <end position="502"/>
    </location>
</feature>
<dbReference type="EMBL" id="JALLPJ020001024">
    <property type="protein sequence ID" value="KAL3777844.1"/>
    <property type="molecule type" value="Genomic_DNA"/>
</dbReference>
<gene>
    <name evidence="3" type="ORF">ACHAWO_012163</name>
</gene>